<protein>
    <submittedName>
        <fullName evidence="1">Uncharacterized protein</fullName>
    </submittedName>
</protein>
<name>A0ACB8VZ52_9TELE</name>
<evidence type="ECO:0000313" key="1">
    <source>
        <dbReference type="EMBL" id="KAI3360995.1"/>
    </source>
</evidence>
<proteinExistence type="predicted"/>
<dbReference type="Proteomes" id="UP000831701">
    <property type="component" value="Chromosome 16"/>
</dbReference>
<dbReference type="EMBL" id="CM041546">
    <property type="protein sequence ID" value="KAI3360995.1"/>
    <property type="molecule type" value="Genomic_DNA"/>
</dbReference>
<comment type="caution">
    <text evidence="1">The sequence shown here is derived from an EMBL/GenBank/DDBJ whole genome shotgun (WGS) entry which is preliminary data.</text>
</comment>
<keyword evidence="2" id="KW-1185">Reference proteome</keyword>
<gene>
    <name evidence="1" type="ORF">L3Q82_013197</name>
</gene>
<organism evidence="1 2">
    <name type="scientific">Scortum barcoo</name>
    <name type="common">barcoo grunter</name>
    <dbReference type="NCBI Taxonomy" id="214431"/>
    <lineage>
        <taxon>Eukaryota</taxon>
        <taxon>Metazoa</taxon>
        <taxon>Chordata</taxon>
        <taxon>Craniata</taxon>
        <taxon>Vertebrata</taxon>
        <taxon>Euteleostomi</taxon>
        <taxon>Actinopterygii</taxon>
        <taxon>Neopterygii</taxon>
        <taxon>Teleostei</taxon>
        <taxon>Neoteleostei</taxon>
        <taxon>Acanthomorphata</taxon>
        <taxon>Eupercaria</taxon>
        <taxon>Centrarchiformes</taxon>
        <taxon>Terapontoidei</taxon>
        <taxon>Terapontidae</taxon>
        <taxon>Scortum</taxon>
    </lineage>
</organism>
<accession>A0ACB8VZ52</accession>
<sequence length="1573" mass="175767">MPSADSSGGARYALAPRPVSLLFPTGDRSKRRPPASHRPGRALTCATTSAPSGTPPVPCCCTTAQGPPLCAGPKPREAPGMACSACYYLVISSTHLSNGHFRRVIRVSSGDRCVRPQPVIHRLSCLTQIYASEERAERALGCSVEDLKSLFYCELCHKQYLRHQEFDNHINSYDHAHKQRLKELKHREFARNVASKSWKDQRKQEKALRRLHQLAQLQQDTQRAPGRTYGLRSAVRVVSQQQDRDETNQRDHSPEDKPEPFNHTQRPPPMQPRTFPLSHQPADPCQFLSQIPLASALAESPIITHPVSNTDPPGVNPESCLGLYPQLPLSGRGRVGGRLGVSFCFSRRGPRLEPSASVFSDLEEEEREKREQMKERIKGIMEDIDREIGGAEERKHSDGEKHKSSSESVGPSNKEPAPREAAREEEEIEKGHTVNEQSPVSTAAPDNRSHDSLFLPLQTQVTILGTALAGTRMDTEHADSKKEKKQETEEEREETKYMCVMGKDGSSCLKWPVSLLKFTKSEPHICYSCNPLRLNPQQAEQLTEDLQESQQNRLCALSDESNPCVPAILTPHTHSCLQRQTRQELRTHRQEKTEENFKAEQHIDVKTEEHLFLKNKNLSSSITRPERERCTQDMENCVRAASHPFDPAHSDSSDTNSQNPLGSRLGGARGIRERAITALSCKSESAIQPGTQRTCISPSRCECGSKTMCKCASALQPYVGVSEVSRKKRKASTKKHKSGKRKKGKKEKASNKHQSARCKVRSVVSTVSTGKEKRGEAGGSWGKKRRQRETGEAKMRRRRVRRAGSSCLLGRCEAEPVSVSVRKRRPHRSHSTESQSQPDREQAEHCSVYSQLTRHTADRDTKGEGKRDRDAVTFPWRSHFSLHSLSPGCDSKLFWERGHHSNPRSFIDCCYPDNSCGCSPARKRKLLHRDRKFIHSKRKSLRHCEVWEEAERGRKMGGHSGCRDRGLISDTEQWEWMRVSGPGGSEEGKSRTGWRSRHRAVEWEQVARFSPSPSSWGRRSRHLSTEDADWDRCSVDRWTWGSSDSWEDRGTHRSTSGSRTGADSRDSPGCVWKCTGTRRSSSRRFSSPEWWTSRQVYSPQSVMNTRTSRCHSPRSCSPCSNTSMSELSWEWSRSSTCSGATVDEPTVRSCGTSSGAPAVSSEAKKLNSPVFTSSDRISSSVSHSSPHRSSFAPTVPGLNTHYSDTSPTQQREPNSQSDLSHAPVTTSRSPPRLSPSKSLPQKPARVLLLPLIGKLPAIQRKARRKKRQLEKSQEKEGEEEEEAKGSGVDPRMTVFTSQRCPLDMVESDSSSKPNPCLSQIRTNDKQTGGETAPPISFTAEEMDKYRLLQEQAREHMQKVLEQAQERAETRTETNYTHAAQTDNCGTSEEQYTPVPLHNPSQPQTLSIHTDTIQTPGQHTLQVSLPLPHVTPQENFTQPIALGVPNLPPLPPSPPLSNLHHIILQHAAVSLPPSSSSSSTSCPSSAIHPHPAQLPHPLPPLHPSLPHHLHLSPFSISSLFPSIMLSHHPIHLLPQSPTFHAAPLAPLSPVALQHLNPQPFMDRAWPVRFQQKAL</sequence>
<evidence type="ECO:0000313" key="2">
    <source>
        <dbReference type="Proteomes" id="UP000831701"/>
    </source>
</evidence>
<reference evidence="1" key="1">
    <citation type="submission" date="2022-04" db="EMBL/GenBank/DDBJ databases">
        <title>Jade perch genome.</title>
        <authorList>
            <person name="Chao B."/>
        </authorList>
    </citation>
    <scope>NUCLEOTIDE SEQUENCE</scope>
    <source>
        <strain evidence="1">CB-2022</strain>
    </source>
</reference>